<keyword evidence="1" id="KW-0812">Transmembrane</keyword>
<organism evidence="2">
    <name type="scientific">Caldithrix abyssi</name>
    <dbReference type="NCBI Taxonomy" id="187145"/>
    <lineage>
        <taxon>Bacteria</taxon>
        <taxon>Pseudomonadati</taxon>
        <taxon>Calditrichota</taxon>
        <taxon>Calditrichia</taxon>
        <taxon>Calditrichales</taxon>
        <taxon>Calditrichaceae</taxon>
        <taxon>Caldithrix</taxon>
    </lineage>
</organism>
<keyword evidence="1" id="KW-1133">Transmembrane helix</keyword>
<evidence type="ECO:0000256" key="1">
    <source>
        <dbReference type="SAM" id="Phobius"/>
    </source>
</evidence>
<dbReference type="PANTHER" id="PTHR40115:SF1">
    <property type="entry name" value="INNER MEMBRANE PROTEIN WITH PEPSY TM HELIX"/>
    <property type="match status" value="1"/>
</dbReference>
<reference evidence="2" key="1">
    <citation type="journal article" date="2020" name="mSystems">
        <title>Genome- and Community-Level Interaction Insights into Carbon Utilization and Element Cycling Functions of Hydrothermarchaeota in Hydrothermal Sediment.</title>
        <authorList>
            <person name="Zhou Z."/>
            <person name="Liu Y."/>
            <person name="Xu W."/>
            <person name="Pan J."/>
            <person name="Luo Z.H."/>
            <person name="Li M."/>
        </authorList>
    </citation>
    <scope>NUCLEOTIDE SEQUENCE [LARGE SCALE GENOMIC DNA]</scope>
    <source>
        <strain evidence="2">HyVt-527</strain>
    </source>
</reference>
<sequence length="190" mass="21791">MAKINWRKWNNILHRDIGYLAVGLTIIYAISGIAVNHVADWNPNYSIHTEKVQIEPIESIEGMQSEQLVAGILTRLRIREKPQSSFRPSPQEINIFFKNRTLKLNLGTGEGEWEIVSERPILHDFNYLHLNHAKKLWTYFSDLYAVALLFLAISGLFVLKGKNGLAGRGKWLTGIGFLLPLLFLVIYKYL</sequence>
<dbReference type="EMBL" id="DROD01000646">
    <property type="protein sequence ID" value="HHJ53553.1"/>
    <property type="molecule type" value="Genomic_DNA"/>
</dbReference>
<keyword evidence="1" id="KW-0472">Membrane</keyword>
<comment type="caution">
    <text evidence="2">The sequence shown here is derived from an EMBL/GenBank/DDBJ whole genome shotgun (WGS) entry which is preliminary data.</text>
</comment>
<dbReference type="AlphaFoldDB" id="A0A7V5PQT8"/>
<dbReference type="Pfam" id="PF16357">
    <property type="entry name" value="PepSY_TM_like_2"/>
    <property type="match status" value="1"/>
</dbReference>
<dbReference type="PANTHER" id="PTHR40115">
    <property type="entry name" value="INNER MEMBRANE PROTEIN WITH PEPSY TM HELIX"/>
    <property type="match status" value="1"/>
</dbReference>
<accession>A0A7V5PQT8</accession>
<protein>
    <recommendedName>
        <fullName evidence="3">Peptidase</fullName>
    </recommendedName>
</protein>
<feature type="transmembrane region" description="Helical" evidence="1">
    <location>
        <begin position="171"/>
        <end position="189"/>
    </location>
</feature>
<evidence type="ECO:0000313" key="2">
    <source>
        <dbReference type="EMBL" id="HHJ53553.1"/>
    </source>
</evidence>
<gene>
    <name evidence="2" type="ORF">ENJ89_10190</name>
</gene>
<feature type="transmembrane region" description="Helical" evidence="1">
    <location>
        <begin position="136"/>
        <end position="159"/>
    </location>
</feature>
<dbReference type="Proteomes" id="UP000886124">
    <property type="component" value="Unassembled WGS sequence"/>
</dbReference>
<dbReference type="InterPro" id="IPR032307">
    <property type="entry name" value="PepSY_TM-like_2"/>
</dbReference>
<evidence type="ECO:0008006" key="3">
    <source>
        <dbReference type="Google" id="ProtNLM"/>
    </source>
</evidence>
<feature type="transmembrane region" description="Helical" evidence="1">
    <location>
        <begin position="17"/>
        <end position="39"/>
    </location>
</feature>
<proteinExistence type="predicted"/>
<name>A0A7V5PQT8_CALAY</name>